<name>A0A8J6TEV9_9BACT</name>
<proteinExistence type="predicted"/>
<dbReference type="InterPro" id="IPR052336">
    <property type="entry name" value="MlaD_Phospholipid_Transporter"/>
</dbReference>
<protein>
    <submittedName>
        <fullName evidence="3">Outer membrane lipid asymmetry maintenance protein MlaD</fullName>
    </submittedName>
</protein>
<evidence type="ECO:0000256" key="1">
    <source>
        <dbReference type="SAM" id="Phobius"/>
    </source>
</evidence>
<dbReference type="PANTHER" id="PTHR33371">
    <property type="entry name" value="INTERMEMBRANE PHOSPHOLIPID TRANSPORT SYSTEM BINDING PROTEIN MLAD-RELATED"/>
    <property type="match status" value="1"/>
</dbReference>
<keyword evidence="1" id="KW-0472">Membrane</keyword>
<evidence type="ECO:0000313" key="3">
    <source>
        <dbReference type="EMBL" id="MBC8316552.1"/>
    </source>
</evidence>
<evidence type="ECO:0000259" key="2">
    <source>
        <dbReference type="Pfam" id="PF02470"/>
    </source>
</evidence>
<dbReference type="GO" id="GO:0005543">
    <property type="term" value="F:phospholipid binding"/>
    <property type="evidence" value="ECO:0007669"/>
    <property type="project" value="TreeGrafter"/>
</dbReference>
<keyword evidence="1" id="KW-1133">Transmembrane helix</keyword>
<evidence type="ECO:0000313" key="4">
    <source>
        <dbReference type="Proteomes" id="UP000614424"/>
    </source>
</evidence>
<dbReference type="Pfam" id="PF02470">
    <property type="entry name" value="MlaD"/>
    <property type="match status" value="1"/>
</dbReference>
<sequence length="148" mass="16121">MKKINVELIVGFFLIGGFCAFAYISMQFGEYSFFGQSQYYTVNADFDSVSGLKKGAVVSMAGVDIGKISKIGLTEDERARVSLSLLKNIKLTEDAIASVKTQGIIGDKYIRISQGGSDDFLKEGDLLTDTESAVDLEELVSKYIFGDV</sequence>
<dbReference type="InterPro" id="IPR030970">
    <property type="entry name" value="ABC_MlaD"/>
</dbReference>
<dbReference type="EMBL" id="JACNJZ010000040">
    <property type="protein sequence ID" value="MBC8316552.1"/>
    <property type="molecule type" value="Genomic_DNA"/>
</dbReference>
<reference evidence="3 4" key="1">
    <citation type="submission" date="2020-08" db="EMBL/GenBank/DDBJ databases">
        <title>Bridging the membrane lipid divide: bacteria of the FCB group superphylum have the potential to synthesize archaeal ether lipids.</title>
        <authorList>
            <person name="Villanueva L."/>
            <person name="Von Meijenfeldt F.A.B."/>
            <person name="Westbye A.B."/>
            <person name="Yadav S."/>
            <person name="Hopmans E.C."/>
            <person name="Dutilh B.E."/>
            <person name="Sinninghe Damste J.S."/>
        </authorList>
    </citation>
    <scope>NUCLEOTIDE SEQUENCE [LARGE SCALE GENOMIC DNA]</scope>
    <source>
        <strain evidence="3">NIOZ-UU47</strain>
    </source>
</reference>
<comment type="caution">
    <text evidence="3">The sequence shown here is derived from an EMBL/GenBank/DDBJ whole genome shotgun (WGS) entry which is preliminary data.</text>
</comment>
<keyword evidence="1" id="KW-0812">Transmembrane</keyword>
<feature type="domain" description="Mce/MlaD" evidence="2">
    <location>
        <begin position="38"/>
        <end position="115"/>
    </location>
</feature>
<dbReference type="InterPro" id="IPR003399">
    <property type="entry name" value="Mce/MlaD"/>
</dbReference>
<dbReference type="NCBIfam" id="TIGR04430">
    <property type="entry name" value="OM_asym_MlaD"/>
    <property type="match status" value="1"/>
</dbReference>
<feature type="transmembrane region" description="Helical" evidence="1">
    <location>
        <begin position="6"/>
        <end position="24"/>
    </location>
</feature>
<dbReference type="Proteomes" id="UP000614424">
    <property type="component" value="Unassembled WGS sequence"/>
</dbReference>
<gene>
    <name evidence="3" type="primary">mlaD</name>
    <name evidence="3" type="ORF">H8E41_01505</name>
</gene>
<dbReference type="GO" id="GO:0005548">
    <property type="term" value="F:phospholipid transporter activity"/>
    <property type="evidence" value="ECO:0007669"/>
    <property type="project" value="TreeGrafter"/>
</dbReference>
<organism evidence="3 4">
    <name type="scientific">Candidatus Desulfobia pelagia</name>
    <dbReference type="NCBI Taxonomy" id="2841692"/>
    <lineage>
        <taxon>Bacteria</taxon>
        <taxon>Pseudomonadati</taxon>
        <taxon>Thermodesulfobacteriota</taxon>
        <taxon>Desulfobulbia</taxon>
        <taxon>Desulfobulbales</taxon>
        <taxon>Desulfobulbaceae</taxon>
        <taxon>Candidatus Desulfobia</taxon>
    </lineage>
</organism>
<dbReference type="AlphaFoldDB" id="A0A8J6TEV9"/>
<dbReference type="PANTHER" id="PTHR33371:SF4">
    <property type="entry name" value="INTERMEMBRANE PHOSPHOLIPID TRANSPORT SYSTEM BINDING PROTEIN MLAD"/>
    <property type="match status" value="1"/>
</dbReference>
<accession>A0A8J6TEV9</accession>